<dbReference type="InterPro" id="IPR014971">
    <property type="entry name" value="KGK"/>
</dbReference>
<proteinExistence type="predicted"/>
<evidence type="ECO:0000256" key="1">
    <source>
        <dbReference type="SAM" id="MobiDB-lite"/>
    </source>
</evidence>
<keyword evidence="3" id="KW-1185">Reference proteome</keyword>
<name>A0A926WGE0_9NOST</name>
<evidence type="ECO:0000313" key="3">
    <source>
        <dbReference type="Proteomes" id="UP000662185"/>
    </source>
</evidence>
<dbReference type="Pfam" id="PF08872">
    <property type="entry name" value="KGK"/>
    <property type="match status" value="1"/>
</dbReference>
<dbReference type="AlphaFoldDB" id="A0A926WGE0"/>
<dbReference type="Proteomes" id="UP000662185">
    <property type="component" value="Unassembled WGS sequence"/>
</dbReference>
<dbReference type="RefSeq" id="WP_190557284.1">
    <property type="nucleotide sequence ID" value="NZ_JACJQU010000002.1"/>
</dbReference>
<reference evidence="3" key="1">
    <citation type="journal article" date="2020" name="ISME J.">
        <title>Comparative genomics reveals insights into cyanobacterial evolution and habitat adaptation.</title>
        <authorList>
            <person name="Chen M.Y."/>
            <person name="Teng W.K."/>
            <person name="Zhao L."/>
            <person name="Hu C.X."/>
            <person name="Zhou Y.K."/>
            <person name="Han B.P."/>
            <person name="Song L.R."/>
            <person name="Shu W.S."/>
        </authorList>
    </citation>
    <scope>NUCLEOTIDE SEQUENCE [LARGE SCALE GENOMIC DNA]</scope>
    <source>
        <strain evidence="3">FACHB-251</strain>
    </source>
</reference>
<accession>A0A926WGE0</accession>
<comment type="caution">
    <text evidence="2">The sequence shown here is derived from an EMBL/GenBank/DDBJ whole genome shotgun (WGS) entry which is preliminary data.</text>
</comment>
<feature type="region of interest" description="Disordered" evidence="1">
    <location>
        <begin position="100"/>
        <end position="128"/>
    </location>
</feature>
<protein>
    <submittedName>
        <fullName evidence="2">KGK domain protein</fullName>
    </submittedName>
</protein>
<gene>
    <name evidence="2" type="ORF">H6G06_03815</name>
</gene>
<feature type="compositionally biased region" description="Basic and acidic residues" evidence="1">
    <location>
        <begin position="107"/>
        <end position="128"/>
    </location>
</feature>
<organism evidence="2 3">
    <name type="scientific">Anabaena sphaerica FACHB-251</name>
    <dbReference type="NCBI Taxonomy" id="2692883"/>
    <lineage>
        <taxon>Bacteria</taxon>
        <taxon>Bacillati</taxon>
        <taxon>Cyanobacteriota</taxon>
        <taxon>Cyanophyceae</taxon>
        <taxon>Nostocales</taxon>
        <taxon>Nostocaceae</taxon>
        <taxon>Anabaena</taxon>
    </lineage>
</organism>
<dbReference type="EMBL" id="JACJQU010000002">
    <property type="protein sequence ID" value="MBD2292633.1"/>
    <property type="molecule type" value="Genomic_DNA"/>
</dbReference>
<evidence type="ECO:0000313" key="2">
    <source>
        <dbReference type="EMBL" id="MBD2292633.1"/>
    </source>
</evidence>
<sequence length="128" mass="14668">MEDKFEILDSVKTEIILDFNDCLFKTSQLHLALLNIFLIGGGLDELDKQLKSINSRVLPSVKNTADWMIKGVDCQILKPGENWQKGKFRMKISLEFCSDEPEIEETPEIKEPESPLDDLRRKINEATS</sequence>